<evidence type="ECO:0000313" key="2">
    <source>
        <dbReference type="Proteomes" id="UP001165121"/>
    </source>
</evidence>
<protein>
    <submittedName>
        <fullName evidence="1">Unnamed protein product</fullName>
    </submittedName>
</protein>
<sequence>MERLTSRLGPNSSKDVEQLVRKSTADMESRIRVSVERHIKKLHTSKSDARNDGHINENVNEVVHKLLQTFVSNMAHRLEQSIDLRLDEIRQEKQCRLDSNCSSVKIIADDIQQFVTRDHPICRSSRVVGAESGHCRWGRNEPSSSTSS</sequence>
<name>A0A9W6XRG8_9STRA</name>
<proteinExistence type="predicted"/>
<dbReference type="EMBL" id="BSXT01001563">
    <property type="protein sequence ID" value="GMF43583.1"/>
    <property type="molecule type" value="Genomic_DNA"/>
</dbReference>
<keyword evidence="2" id="KW-1185">Reference proteome</keyword>
<comment type="caution">
    <text evidence="1">The sequence shown here is derived from an EMBL/GenBank/DDBJ whole genome shotgun (WGS) entry which is preliminary data.</text>
</comment>
<dbReference type="Proteomes" id="UP001165121">
    <property type="component" value="Unassembled WGS sequence"/>
</dbReference>
<accession>A0A9W6XRG8</accession>
<gene>
    <name evidence="1" type="ORF">Pfra01_001478500</name>
</gene>
<organism evidence="1 2">
    <name type="scientific">Phytophthora fragariaefolia</name>
    <dbReference type="NCBI Taxonomy" id="1490495"/>
    <lineage>
        <taxon>Eukaryota</taxon>
        <taxon>Sar</taxon>
        <taxon>Stramenopiles</taxon>
        <taxon>Oomycota</taxon>
        <taxon>Peronosporomycetes</taxon>
        <taxon>Peronosporales</taxon>
        <taxon>Peronosporaceae</taxon>
        <taxon>Phytophthora</taxon>
    </lineage>
</organism>
<reference evidence="1" key="1">
    <citation type="submission" date="2023-04" db="EMBL/GenBank/DDBJ databases">
        <title>Phytophthora fragariaefolia NBRC 109709.</title>
        <authorList>
            <person name="Ichikawa N."/>
            <person name="Sato H."/>
            <person name="Tonouchi N."/>
        </authorList>
    </citation>
    <scope>NUCLEOTIDE SEQUENCE</scope>
    <source>
        <strain evidence="1">NBRC 109709</strain>
    </source>
</reference>
<evidence type="ECO:0000313" key="1">
    <source>
        <dbReference type="EMBL" id="GMF43583.1"/>
    </source>
</evidence>
<dbReference type="AlphaFoldDB" id="A0A9W6XRG8"/>